<evidence type="ECO:0000313" key="2">
    <source>
        <dbReference type="Proteomes" id="UP000291116"/>
    </source>
</evidence>
<organism evidence="1 2">
    <name type="scientific">Pseudo-nitzschia multistriata</name>
    <dbReference type="NCBI Taxonomy" id="183589"/>
    <lineage>
        <taxon>Eukaryota</taxon>
        <taxon>Sar</taxon>
        <taxon>Stramenopiles</taxon>
        <taxon>Ochrophyta</taxon>
        <taxon>Bacillariophyta</taxon>
        <taxon>Bacillariophyceae</taxon>
        <taxon>Bacillariophycidae</taxon>
        <taxon>Bacillariales</taxon>
        <taxon>Bacillariaceae</taxon>
        <taxon>Pseudo-nitzschia</taxon>
    </lineage>
</organism>
<accession>A0A448ZGB0</accession>
<sequence length="313" mass="33428">MRTLSPSTAAKLFATGATVGPIVDSLHNQCLLRYQVLPICLEWPPAFLQKQTEMVGFAAIASDASGAISDQYPFFFCSSWTVPPLLGFAYVVLGGVLPRIAETFAELLSNQNPNQRPPLLETTAKASIPYSSSRELRTRAILAVTSTALIIKLSEVLETHPGIFDNLNVAHGHPEAASLCVMIAAAVLQWVLLDGSITALLVATVTAVGGPISELPFVGHGVWTYLEGAADYLPLQNFLVDSVATTASDDSSLLLQLLRVVFGTSSYRELALSSITGPCYFAVAMDAIALGRWFDTQSVAPASLPAPFENDTR</sequence>
<dbReference type="AlphaFoldDB" id="A0A448ZGB0"/>
<dbReference type="PANTHER" id="PTHR36774">
    <property type="entry name" value="INSULIN-INDUCED PROTEIN"/>
    <property type="match status" value="1"/>
</dbReference>
<protein>
    <submittedName>
        <fullName evidence="1">Uncharacterized protein</fullName>
    </submittedName>
</protein>
<dbReference type="EMBL" id="CAACVS010000329">
    <property type="protein sequence ID" value="VEU41068.1"/>
    <property type="molecule type" value="Genomic_DNA"/>
</dbReference>
<dbReference type="PANTHER" id="PTHR36774:SF1">
    <property type="entry name" value="INSULIN-INDUCED PROTEIN"/>
    <property type="match status" value="1"/>
</dbReference>
<keyword evidence="2" id="KW-1185">Reference proteome</keyword>
<dbReference type="Proteomes" id="UP000291116">
    <property type="component" value="Unassembled WGS sequence"/>
</dbReference>
<gene>
    <name evidence="1" type="ORF">PSNMU_V1.4_AUG-EV-PASAV3_0079710</name>
</gene>
<proteinExistence type="predicted"/>
<name>A0A448ZGB0_9STRA</name>
<evidence type="ECO:0000313" key="1">
    <source>
        <dbReference type="EMBL" id="VEU41068.1"/>
    </source>
</evidence>
<dbReference type="OrthoDB" id="46308at2759"/>
<reference evidence="1 2" key="1">
    <citation type="submission" date="2019-01" db="EMBL/GenBank/DDBJ databases">
        <authorList>
            <person name="Ferrante I. M."/>
        </authorList>
    </citation>
    <scope>NUCLEOTIDE SEQUENCE [LARGE SCALE GENOMIC DNA]</scope>
    <source>
        <strain evidence="1 2">B856</strain>
    </source>
</reference>